<keyword evidence="1" id="KW-0812">Transmembrane</keyword>
<reference evidence="3" key="1">
    <citation type="submission" date="2016-10" db="EMBL/GenBank/DDBJ databases">
        <authorList>
            <person name="Varghese N."/>
            <person name="Submissions S."/>
        </authorList>
    </citation>
    <scope>NUCLEOTIDE SEQUENCE [LARGE SCALE GENOMIC DNA]</scope>
    <source>
        <strain evidence="3">KPR-1</strain>
    </source>
</reference>
<evidence type="ECO:0000256" key="1">
    <source>
        <dbReference type="SAM" id="Phobius"/>
    </source>
</evidence>
<gene>
    <name evidence="2" type="ORF">SAMN02910418_02185</name>
</gene>
<name>A0A1H4D8H3_9ACTO</name>
<keyword evidence="1" id="KW-1133">Transmembrane helix</keyword>
<proteinExistence type="predicted"/>
<sequence length="129" mass="12883">MESAASTPIPRWVIPIQFVVGGAGALGAILALVYSEYVVALALVGATIALVLVLAHATRSASTSPATRDISHRSSGLAIAGVGLLALIIGVVLWWHSGTISQSVSLFAAGVGFIAAGLVAARVPPNSAS</sequence>
<evidence type="ECO:0000313" key="2">
    <source>
        <dbReference type="EMBL" id="SEA69065.1"/>
    </source>
</evidence>
<feature type="transmembrane region" description="Helical" evidence="1">
    <location>
        <begin position="103"/>
        <end position="123"/>
    </location>
</feature>
<feature type="transmembrane region" description="Helical" evidence="1">
    <location>
        <begin position="12"/>
        <end position="31"/>
    </location>
</feature>
<keyword evidence="1" id="KW-0472">Membrane</keyword>
<feature type="transmembrane region" description="Helical" evidence="1">
    <location>
        <begin position="76"/>
        <end position="97"/>
    </location>
</feature>
<protein>
    <submittedName>
        <fullName evidence="2">Uncharacterized protein</fullName>
    </submittedName>
</protein>
<feature type="transmembrane region" description="Helical" evidence="1">
    <location>
        <begin position="37"/>
        <end position="55"/>
    </location>
</feature>
<organism evidence="2 3">
    <name type="scientific">Bowdeniella nasicola</name>
    <dbReference type="NCBI Taxonomy" id="208480"/>
    <lineage>
        <taxon>Bacteria</taxon>
        <taxon>Bacillati</taxon>
        <taxon>Actinomycetota</taxon>
        <taxon>Actinomycetes</taxon>
        <taxon>Actinomycetales</taxon>
        <taxon>Actinomycetaceae</taxon>
        <taxon>Bowdeniella</taxon>
    </lineage>
</organism>
<dbReference type="AlphaFoldDB" id="A0A1H4D8H3"/>
<dbReference type="EMBL" id="FNQV01000015">
    <property type="protein sequence ID" value="SEA69065.1"/>
    <property type="molecule type" value="Genomic_DNA"/>
</dbReference>
<accession>A0A1H4D8H3</accession>
<dbReference type="Proteomes" id="UP000199288">
    <property type="component" value="Unassembled WGS sequence"/>
</dbReference>
<evidence type="ECO:0000313" key="3">
    <source>
        <dbReference type="Proteomes" id="UP000199288"/>
    </source>
</evidence>
<keyword evidence="3" id="KW-1185">Reference proteome</keyword>